<gene>
    <name evidence="2" type="ORF">HRR80_000485</name>
</gene>
<evidence type="ECO:0000259" key="1">
    <source>
        <dbReference type="Pfam" id="PF24968"/>
    </source>
</evidence>
<dbReference type="EMBL" id="JAJGCB010000001">
    <property type="protein sequence ID" value="KAJ8995726.1"/>
    <property type="molecule type" value="Genomic_DNA"/>
</dbReference>
<dbReference type="Pfam" id="PF24968">
    <property type="entry name" value="DUF7770"/>
    <property type="match status" value="1"/>
</dbReference>
<organism evidence="2 3">
    <name type="scientific">Exophiala dermatitidis</name>
    <name type="common">Black yeast-like fungus</name>
    <name type="synonym">Wangiella dermatitidis</name>
    <dbReference type="NCBI Taxonomy" id="5970"/>
    <lineage>
        <taxon>Eukaryota</taxon>
        <taxon>Fungi</taxon>
        <taxon>Dikarya</taxon>
        <taxon>Ascomycota</taxon>
        <taxon>Pezizomycotina</taxon>
        <taxon>Eurotiomycetes</taxon>
        <taxon>Chaetothyriomycetidae</taxon>
        <taxon>Chaetothyriales</taxon>
        <taxon>Herpotrichiellaceae</taxon>
        <taxon>Exophiala</taxon>
    </lineage>
</organism>
<sequence length="179" mass="19757">MLSSSLHISSLGMTSATALPDLIVEVVRVVAHTMGPVAPGAQLSQNHWSIYLIIKGGGSVRLNMETDPTPGKHEGIFKVTRHQYEMTTSCVRHWDCPATDNITVGRILKLIGEKRRNRYRMTPTGVGCRHWVLTIIGDLVNAGYIGDTNATATLNQVIQFNYSRNQHPVALPMLKGSFY</sequence>
<feature type="domain" description="DUF7770" evidence="1">
    <location>
        <begin position="27"/>
        <end position="179"/>
    </location>
</feature>
<dbReference type="InterPro" id="IPR056672">
    <property type="entry name" value="DUF7770"/>
</dbReference>
<name>A0AAN6F490_EXODE</name>
<dbReference type="AlphaFoldDB" id="A0AAN6F490"/>
<reference evidence="2" key="1">
    <citation type="submission" date="2023-01" db="EMBL/GenBank/DDBJ databases">
        <title>Exophiala dermititidis isolated from Cystic Fibrosis Patient.</title>
        <authorList>
            <person name="Kurbessoian T."/>
            <person name="Crocker A."/>
            <person name="Murante D."/>
            <person name="Hogan D.A."/>
            <person name="Stajich J.E."/>
        </authorList>
    </citation>
    <scope>NUCLEOTIDE SEQUENCE</scope>
    <source>
        <strain evidence="2">Ex8</strain>
    </source>
</reference>
<accession>A0AAN6F490</accession>
<dbReference type="Proteomes" id="UP001161757">
    <property type="component" value="Unassembled WGS sequence"/>
</dbReference>
<evidence type="ECO:0000313" key="2">
    <source>
        <dbReference type="EMBL" id="KAJ8995726.1"/>
    </source>
</evidence>
<comment type="caution">
    <text evidence="2">The sequence shown here is derived from an EMBL/GenBank/DDBJ whole genome shotgun (WGS) entry which is preliminary data.</text>
</comment>
<proteinExistence type="predicted"/>
<protein>
    <recommendedName>
        <fullName evidence="1">DUF7770 domain-containing protein</fullName>
    </recommendedName>
</protein>
<evidence type="ECO:0000313" key="3">
    <source>
        <dbReference type="Proteomes" id="UP001161757"/>
    </source>
</evidence>